<sequence length="123" mass="13386">MNIIVAGLNHKSAPIDIRERLAFDAADTIKALRELKSKFPDTEFVLLSTCNRVELYSASPSSAAGMGGLDGKELAKFLSEFHSFALEDFQEFLYVHSLSTGLGSNDIGLDRGQLGDGVLWYSA</sequence>
<dbReference type="GO" id="GO:0008883">
    <property type="term" value="F:glutamyl-tRNA reductase activity"/>
    <property type="evidence" value="ECO:0007669"/>
    <property type="project" value="InterPro"/>
</dbReference>
<dbReference type="SUPFAM" id="SSF69742">
    <property type="entry name" value="Glutamyl tRNA-reductase catalytic, N-terminal domain"/>
    <property type="match status" value="1"/>
</dbReference>
<dbReference type="EMBL" id="LAZR01049881">
    <property type="protein sequence ID" value="KKK88598.1"/>
    <property type="molecule type" value="Genomic_DNA"/>
</dbReference>
<dbReference type="Gene3D" id="3.30.460.30">
    <property type="entry name" value="Glutamyl-tRNA reductase, N-terminal domain"/>
    <property type="match status" value="1"/>
</dbReference>
<dbReference type="GO" id="GO:0050661">
    <property type="term" value="F:NADP binding"/>
    <property type="evidence" value="ECO:0007669"/>
    <property type="project" value="InterPro"/>
</dbReference>
<evidence type="ECO:0000259" key="1">
    <source>
        <dbReference type="Pfam" id="PF05201"/>
    </source>
</evidence>
<accession>A0A0F8Z4B7</accession>
<dbReference type="Pfam" id="PF05201">
    <property type="entry name" value="GlutR_N"/>
    <property type="match status" value="1"/>
</dbReference>
<dbReference type="PANTHER" id="PTHR43013">
    <property type="entry name" value="GLUTAMYL-TRNA REDUCTASE"/>
    <property type="match status" value="1"/>
</dbReference>
<name>A0A0F8Z4B7_9ZZZZ</name>
<dbReference type="InterPro" id="IPR036343">
    <property type="entry name" value="GluRdtase_N_sf"/>
</dbReference>
<gene>
    <name evidence="2" type="ORF">LCGC14_2741550</name>
</gene>
<comment type="caution">
    <text evidence="2">The sequence shown here is derived from an EMBL/GenBank/DDBJ whole genome shotgun (WGS) entry which is preliminary data.</text>
</comment>
<reference evidence="2" key="1">
    <citation type="journal article" date="2015" name="Nature">
        <title>Complex archaea that bridge the gap between prokaryotes and eukaryotes.</title>
        <authorList>
            <person name="Spang A."/>
            <person name="Saw J.H."/>
            <person name="Jorgensen S.L."/>
            <person name="Zaremba-Niedzwiedzka K."/>
            <person name="Martijn J."/>
            <person name="Lind A.E."/>
            <person name="van Eijk R."/>
            <person name="Schleper C."/>
            <person name="Guy L."/>
            <person name="Ettema T.J."/>
        </authorList>
    </citation>
    <scope>NUCLEOTIDE SEQUENCE</scope>
</reference>
<dbReference type="PANTHER" id="PTHR43013:SF1">
    <property type="entry name" value="GLUTAMYL-TRNA REDUCTASE"/>
    <property type="match status" value="1"/>
</dbReference>
<organism evidence="2">
    <name type="scientific">marine sediment metagenome</name>
    <dbReference type="NCBI Taxonomy" id="412755"/>
    <lineage>
        <taxon>unclassified sequences</taxon>
        <taxon>metagenomes</taxon>
        <taxon>ecological metagenomes</taxon>
    </lineage>
</organism>
<feature type="domain" description="Glutamyl-tRNA reductase N-terminal" evidence="1">
    <location>
        <begin position="7"/>
        <end position="97"/>
    </location>
</feature>
<dbReference type="GO" id="GO:0019353">
    <property type="term" value="P:protoporphyrinogen IX biosynthetic process from glutamate"/>
    <property type="evidence" value="ECO:0007669"/>
    <property type="project" value="TreeGrafter"/>
</dbReference>
<dbReference type="AlphaFoldDB" id="A0A0F8Z4B7"/>
<dbReference type="InterPro" id="IPR015895">
    <property type="entry name" value="4pyrrol_synth_GluRdtase_N"/>
</dbReference>
<protein>
    <recommendedName>
        <fullName evidence="1">Glutamyl-tRNA reductase N-terminal domain-containing protein</fullName>
    </recommendedName>
</protein>
<evidence type="ECO:0000313" key="2">
    <source>
        <dbReference type="EMBL" id="KKK88598.1"/>
    </source>
</evidence>
<proteinExistence type="predicted"/>